<gene>
    <name evidence="1" type="ORF">BboS125_00076</name>
</gene>
<dbReference type="Proteomes" id="UP000275028">
    <property type="component" value="Segment"/>
</dbReference>
<evidence type="ECO:0000313" key="1">
    <source>
        <dbReference type="EMBL" id="AYP68445.1"/>
    </source>
</evidence>
<keyword evidence="2" id="KW-1185">Reference proteome</keyword>
<protein>
    <submittedName>
        <fullName evidence="1">Uncharacterized protein</fullName>
    </submittedName>
</protein>
<sequence length="154" mass="17699">MNYYEQEIDALQRWIKKAAGLNSMRLNSAPPKVTRPVILWEHPHRGKDRNVNRWQYVNKVQQFGKLFVNSFDEAARLQQQLIMDLEEKVGVIPIYEAGEPVALLKAVEITFKNSQDLDIPIIVSYEATYTRNRPEAAPAASFVGTKISVRQENE</sequence>
<reference evidence="1 2" key="1">
    <citation type="submission" date="2018-09" db="EMBL/GenBank/DDBJ databases">
        <title>Comparative Genomic Analysis of Eight Novel Haloalkaliphilic Bacteriophages from Lake Elmenteita, Kenya.</title>
        <authorList>
            <person name="Akhwale J.K."/>
        </authorList>
    </citation>
    <scope>NUCLEOTIDE SEQUENCE [LARGE SCALE GENOMIC DNA]</scope>
</reference>
<accession>A0A3G3BVZ3</accession>
<name>A0A3G3BVZ3_9CAUD</name>
<dbReference type="EMBL" id="MH884509">
    <property type="protein sequence ID" value="AYP68445.1"/>
    <property type="molecule type" value="Genomic_DNA"/>
</dbReference>
<evidence type="ECO:0000313" key="2">
    <source>
        <dbReference type="Proteomes" id="UP000275028"/>
    </source>
</evidence>
<proteinExistence type="predicted"/>
<organism evidence="1 2">
    <name type="scientific">Bacillus phage vB_BboS-125</name>
    <dbReference type="NCBI Taxonomy" id="2419618"/>
    <lineage>
        <taxon>Viruses</taxon>
        <taxon>Duplodnaviria</taxon>
        <taxon>Heunggongvirae</taxon>
        <taxon>Uroviricota</taxon>
        <taxon>Caudoviricetes</taxon>
        <taxon>Elmenteitavirus</taxon>
        <taxon>Elmenteitavirus ev125</taxon>
    </lineage>
</organism>